<gene>
    <name evidence="1" type="ORF">GCM10025780_00270</name>
</gene>
<dbReference type="EMBL" id="BAABLM010000001">
    <property type="protein sequence ID" value="GAA4663631.1"/>
    <property type="molecule type" value="Genomic_DNA"/>
</dbReference>
<dbReference type="InterPro" id="IPR009057">
    <property type="entry name" value="Homeodomain-like_sf"/>
</dbReference>
<evidence type="ECO:0000313" key="1">
    <source>
        <dbReference type="EMBL" id="GAA4663631.1"/>
    </source>
</evidence>
<dbReference type="Gene3D" id="1.10.357.10">
    <property type="entry name" value="Tetracycline Repressor, domain 2"/>
    <property type="match status" value="1"/>
</dbReference>
<protein>
    <recommendedName>
        <fullName evidence="3">TetR family transcriptional regulator</fullName>
    </recommendedName>
</protein>
<keyword evidence="2" id="KW-1185">Reference proteome</keyword>
<dbReference type="SUPFAM" id="SSF46689">
    <property type="entry name" value="Homeodomain-like"/>
    <property type="match status" value="1"/>
</dbReference>
<dbReference type="Proteomes" id="UP001501295">
    <property type="component" value="Unassembled WGS sequence"/>
</dbReference>
<evidence type="ECO:0008006" key="3">
    <source>
        <dbReference type="Google" id="ProtNLM"/>
    </source>
</evidence>
<name>A0ABP8VHP7_9MICO</name>
<accession>A0ABP8VHP7</accession>
<proteinExistence type="predicted"/>
<comment type="caution">
    <text evidence="1">The sequence shown here is derived from an EMBL/GenBank/DDBJ whole genome shotgun (WGS) entry which is preliminary data.</text>
</comment>
<evidence type="ECO:0000313" key="2">
    <source>
        <dbReference type="Proteomes" id="UP001501295"/>
    </source>
</evidence>
<organism evidence="1 2">
    <name type="scientific">Frondihabitans cladoniiphilus</name>
    <dbReference type="NCBI Taxonomy" id="715785"/>
    <lineage>
        <taxon>Bacteria</taxon>
        <taxon>Bacillati</taxon>
        <taxon>Actinomycetota</taxon>
        <taxon>Actinomycetes</taxon>
        <taxon>Micrococcales</taxon>
        <taxon>Microbacteriaceae</taxon>
        <taxon>Frondihabitans</taxon>
    </lineage>
</organism>
<dbReference type="RefSeq" id="WP_345371828.1">
    <property type="nucleotide sequence ID" value="NZ_BAABLM010000001.1"/>
</dbReference>
<reference evidence="2" key="1">
    <citation type="journal article" date="2019" name="Int. J. Syst. Evol. Microbiol.">
        <title>The Global Catalogue of Microorganisms (GCM) 10K type strain sequencing project: providing services to taxonomists for standard genome sequencing and annotation.</title>
        <authorList>
            <consortium name="The Broad Institute Genomics Platform"/>
            <consortium name="The Broad Institute Genome Sequencing Center for Infectious Disease"/>
            <person name="Wu L."/>
            <person name="Ma J."/>
        </authorList>
    </citation>
    <scope>NUCLEOTIDE SEQUENCE [LARGE SCALE GENOMIC DNA]</scope>
    <source>
        <strain evidence="2">JCM 18956</strain>
    </source>
</reference>
<sequence>MGQILDARQQAAGEACVAAILAAGSTRLSVDDLRAAAGISKRTFHRYFPYKAQAIRPHYAAMTANFAESLAAERLDSVESWTHAWAAVVLGPDPSRSLRLFELVRADAEFWSVFLEVVEDGEREFAESLRHRTPSDPAAADAQAAADLSLAADVTAVALVASSRLALLAATQEGRDPVEAFRSYLHAFDPPLVR</sequence>